<gene>
    <name evidence="2" type="ORF">CPELLU_LOCUS5734</name>
</gene>
<feature type="signal peptide" evidence="1">
    <location>
        <begin position="1"/>
        <end position="20"/>
    </location>
</feature>
<name>A0A9N9BNT3_9GLOM</name>
<evidence type="ECO:0000313" key="3">
    <source>
        <dbReference type="Proteomes" id="UP000789759"/>
    </source>
</evidence>
<keyword evidence="3" id="KW-1185">Reference proteome</keyword>
<feature type="chain" id="PRO_5040184855" evidence="1">
    <location>
        <begin position="21"/>
        <end position="148"/>
    </location>
</feature>
<dbReference type="AlphaFoldDB" id="A0A9N9BNT3"/>
<keyword evidence="1" id="KW-0732">Signal</keyword>
<reference evidence="2" key="1">
    <citation type="submission" date="2021-06" db="EMBL/GenBank/DDBJ databases">
        <authorList>
            <person name="Kallberg Y."/>
            <person name="Tangrot J."/>
            <person name="Rosling A."/>
        </authorList>
    </citation>
    <scope>NUCLEOTIDE SEQUENCE</scope>
    <source>
        <strain evidence="2">FL966</strain>
    </source>
</reference>
<proteinExistence type="predicted"/>
<organism evidence="2 3">
    <name type="scientific">Cetraspora pellucida</name>
    <dbReference type="NCBI Taxonomy" id="1433469"/>
    <lineage>
        <taxon>Eukaryota</taxon>
        <taxon>Fungi</taxon>
        <taxon>Fungi incertae sedis</taxon>
        <taxon>Mucoromycota</taxon>
        <taxon>Glomeromycotina</taxon>
        <taxon>Glomeromycetes</taxon>
        <taxon>Diversisporales</taxon>
        <taxon>Gigasporaceae</taxon>
        <taxon>Cetraspora</taxon>
    </lineage>
</organism>
<dbReference type="Proteomes" id="UP000789759">
    <property type="component" value="Unassembled WGS sequence"/>
</dbReference>
<dbReference type="EMBL" id="CAJVQA010003362">
    <property type="protein sequence ID" value="CAG8572847.1"/>
    <property type="molecule type" value="Genomic_DNA"/>
</dbReference>
<dbReference type="OrthoDB" id="2392981at2759"/>
<sequence length="148" mass="16222">MNSRFLFALILLVTLSVASAIQFEERDTNRKGGTKFTKCKDGNVPSVKVSLSPDPLKLQKSSMFSVSGKVMSEITSGFVFVSFLNKDKEERGFSFIPIPKTKAGHSFSVNKLINSPDSKQDMVDVVVKVVNYKNDSHSILLACAEASP</sequence>
<protein>
    <submittedName>
        <fullName evidence="2">20355_t:CDS:1</fullName>
    </submittedName>
</protein>
<accession>A0A9N9BNT3</accession>
<evidence type="ECO:0000256" key="1">
    <source>
        <dbReference type="SAM" id="SignalP"/>
    </source>
</evidence>
<comment type="caution">
    <text evidence="2">The sequence shown here is derived from an EMBL/GenBank/DDBJ whole genome shotgun (WGS) entry which is preliminary data.</text>
</comment>
<evidence type="ECO:0000313" key="2">
    <source>
        <dbReference type="EMBL" id="CAG8572847.1"/>
    </source>
</evidence>